<comment type="subcellular location">
    <subcellularLocation>
        <location evidence="1">Cytoplasm</location>
        <location evidence="1">Cytoskeleton</location>
        <location evidence="1">Cilium axoneme</location>
    </subcellularLocation>
</comment>
<evidence type="ECO:0000256" key="3">
    <source>
        <dbReference type="ARBA" id="ARBA00022737"/>
    </source>
</evidence>
<dbReference type="PROSITE" id="PS51336">
    <property type="entry name" value="DM10"/>
    <property type="match status" value="2"/>
</dbReference>
<keyword evidence="5" id="KW-0966">Cell projection</keyword>
<gene>
    <name evidence="7" type="ORF">APLA_LOCUS11723</name>
</gene>
<dbReference type="OrthoDB" id="10255210at2759"/>
<dbReference type="Gene3D" id="2.30.29.170">
    <property type="match status" value="2"/>
</dbReference>
<dbReference type="GO" id="GO:0072686">
    <property type="term" value="C:mitotic spindle"/>
    <property type="evidence" value="ECO:0007669"/>
    <property type="project" value="TreeGrafter"/>
</dbReference>
<dbReference type="AlphaFoldDB" id="A0A8S1ANF9"/>
<dbReference type="FunFam" id="2.30.29.170:FF:000002">
    <property type="entry name" value="EF-hand domain (C-terminal) containing 1"/>
    <property type="match status" value="1"/>
</dbReference>
<keyword evidence="8" id="KW-1185">Reference proteome</keyword>
<reference evidence="7 8" key="1">
    <citation type="submission" date="2020-04" db="EMBL/GenBank/DDBJ databases">
        <authorList>
            <person name="Wallbank WR R."/>
            <person name="Pardo Diaz C."/>
            <person name="Kozak K."/>
            <person name="Martin S."/>
            <person name="Jiggins C."/>
            <person name="Moest M."/>
            <person name="Warren A I."/>
            <person name="Byers J.R.P. K."/>
            <person name="Montejo-Kovacevich G."/>
            <person name="Yen C E."/>
        </authorList>
    </citation>
    <scope>NUCLEOTIDE SEQUENCE [LARGE SCALE GENOMIC DNA]</scope>
</reference>
<proteinExistence type="predicted"/>
<evidence type="ECO:0000313" key="7">
    <source>
        <dbReference type="EMBL" id="CAB3248449.1"/>
    </source>
</evidence>
<dbReference type="GO" id="GO:0060285">
    <property type="term" value="P:cilium-dependent cell motility"/>
    <property type="evidence" value="ECO:0007669"/>
    <property type="project" value="TreeGrafter"/>
</dbReference>
<dbReference type="InterPro" id="IPR006602">
    <property type="entry name" value="DM10_dom"/>
</dbReference>
<evidence type="ECO:0000256" key="2">
    <source>
        <dbReference type="ARBA" id="ARBA00022490"/>
    </source>
</evidence>
<accession>A0A8S1ANF9</accession>
<feature type="domain" description="DM10" evidence="6">
    <location>
        <begin position="253"/>
        <end position="357"/>
    </location>
</feature>
<dbReference type="PANTHER" id="PTHR12086:SF9">
    <property type="entry name" value="EF-HAND DOMAIN-CONTAINING PROTEIN 1"/>
    <property type="match status" value="1"/>
</dbReference>
<name>A0A8S1ANF9_ARCPL</name>
<protein>
    <recommendedName>
        <fullName evidence="6">DM10 domain-containing protein</fullName>
    </recommendedName>
</protein>
<evidence type="ECO:0000256" key="5">
    <source>
        <dbReference type="ARBA" id="ARBA00023273"/>
    </source>
</evidence>
<dbReference type="GO" id="GO:0043014">
    <property type="term" value="F:alpha-tubulin binding"/>
    <property type="evidence" value="ECO:0007669"/>
    <property type="project" value="TreeGrafter"/>
</dbReference>
<dbReference type="Proteomes" id="UP000494106">
    <property type="component" value="Unassembled WGS sequence"/>
</dbReference>
<dbReference type="GO" id="GO:0007052">
    <property type="term" value="P:mitotic spindle organization"/>
    <property type="evidence" value="ECO:0007669"/>
    <property type="project" value="TreeGrafter"/>
</dbReference>
<keyword evidence="3" id="KW-0677">Repeat</keyword>
<evidence type="ECO:0000256" key="4">
    <source>
        <dbReference type="ARBA" id="ARBA00023212"/>
    </source>
</evidence>
<dbReference type="PANTHER" id="PTHR12086">
    <property type="entry name" value="EF-HAND DOMAIN C-TERMINAL CONTAINING PROTEIN"/>
    <property type="match status" value="1"/>
</dbReference>
<dbReference type="SMART" id="SM00676">
    <property type="entry name" value="DM10"/>
    <property type="match status" value="2"/>
</dbReference>
<dbReference type="GO" id="GO:0005930">
    <property type="term" value="C:axoneme"/>
    <property type="evidence" value="ECO:0007669"/>
    <property type="project" value="UniProtKB-SubCell"/>
</dbReference>
<evidence type="ECO:0000259" key="6">
    <source>
        <dbReference type="PROSITE" id="PS51336"/>
    </source>
</evidence>
<dbReference type="EMBL" id="CADEBC010000534">
    <property type="protein sequence ID" value="CAB3248449.1"/>
    <property type="molecule type" value="Genomic_DNA"/>
</dbReference>
<keyword evidence="4" id="KW-0206">Cytoskeleton</keyword>
<dbReference type="Pfam" id="PF06565">
    <property type="entry name" value="DM10_dom"/>
    <property type="match status" value="2"/>
</dbReference>
<organism evidence="7 8">
    <name type="scientific">Arctia plantaginis</name>
    <name type="common">Wood tiger moth</name>
    <name type="synonym">Phalaena plantaginis</name>
    <dbReference type="NCBI Taxonomy" id="874455"/>
    <lineage>
        <taxon>Eukaryota</taxon>
        <taxon>Metazoa</taxon>
        <taxon>Ecdysozoa</taxon>
        <taxon>Arthropoda</taxon>
        <taxon>Hexapoda</taxon>
        <taxon>Insecta</taxon>
        <taxon>Pterygota</taxon>
        <taxon>Neoptera</taxon>
        <taxon>Endopterygota</taxon>
        <taxon>Lepidoptera</taxon>
        <taxon>Glossata</taxon>
        <taxon>Ditrysia</taxon>
        <taxon>Noctuoidea</taxon>
        <taxon>Erebidae</taxon>
        <taxon>Arctiinae</taxon>
        <taxon>Arctia</taxon>
    </lineage>
</organism>
<evidence type="ECO:0000256" key="1">
    <source>
        <dbReference type="ARBA" id="ARBA00004430"/>
    </source>
</evidence>
<sequence length="662" mass="74880">MLCLNVDKEQKSYLHSTTVSPRDSEEWLESQGLELSKEEALPVDAYTQKERWKSVKPPTRAKSHDDPLLRFLQYDGKVLTFNVVWDDRDSAFGELKNYKMLYFLQDDRIAFKEIHDGKGGKDPFPLLLKKIKLPKKWKEKPVSFPSCVLETTEEEISAEYYSPKDLIVGQTIYALGRRMLICDCDSFTRNYYKSMLNIQQPPPVEVHHETKKEFPKSIPPHIGIGSPEDTLGSCFGLIPKPPHKDVIKYNLNANKNLRYLCELDWIHPEDKGRQFVLSYSLADGSIKIGEIPRRNSGITGRKFLKAMKLQTPESDPNFPTYYTPDRFYIGGIVIVFKHRFKIIGCDLFVYRYMTANPEKFPQEVIDNVRNYHMREGNLKADLESAVQEEQAEEVRAQLAKIGSAAVAEPSAMERCLTALSVVEGSTSPPRPPTPPMTTDVLSYDDTLRVSRASKPTCDNIIPLKGILKSGAARDDHQKVVCFSGPAADEHRELTKPKISYPPGQQPHYDDDPDFCAQLKDEEDIARAGRRARDECAFEVIPGAQQVTPVGEEKVENKLPGYLGTFDVDCKEIPDYMRMPPDAFERVKNLRREVPEISPAAVRVADYPHLPPPPLGECVNPPPEATGPCAPKKEEDVSFACPHVEPQKPCCDPFQRDTEPSPC</sequence>
<dbReference type="FunFam" id="2.30.29.170:FF:000001">
    <property type="entry name" value="EF-hand domain containing 1"/>
    <property type="match status" value="1"/>
</dbReference>
<dbReference type="InterPro" id="IPR040193">
    <property type="entry name" value="EFHC1/EFHC2/EFHB"/>
</dbReference>
<evidence type="ECO:0000313" key="8">
    <source>
        <dbReference type="Proteomes" id="UP000494106"/>
    </source>
</evidence>
<feature type="domain" description="DM10" evidence="6">
    <location>
        <begin position="75"/>
        <end position="196"/>
    </location>
</feature>
<dbReference type="GO" id="GO:0000281">
    <property type="term" value="P:mitotic cytokinesis"/>
    <property type="evidence" value="ECO:0007669"/>
    <property type="project" value="TreeGrafter"/>
</dbReference>
<comment type="caution">
    <text evidence="7">The sequence shown here is derived from an EMBL/GenBank/DDBJ whole genome shotgun (WGS) entry which is preliminary data.</text>
</comment>
<keyword evidence="2" id="KW-0963">Cytoplasm</keyword>